<dbReference type="RefSeq" id="WP_376852402.1">
    <property type="nucleotide sequence ID" value="NZ_JBHSMF010000010.1"/>
</dbReference>
<sequence length="109" mass="12072">MNDTTTRFAPQRRRLQWLAGAVLALGLLAAPAFAQGELTNGEVRKIDLENRKITLRHDPIKSLDMPAMTMVYQVPPELALDKLKVGDKVRFAAIEAAGKYTVTELQPAK</sequence>
<gene>
    <name evidence="2" type="ORF">ACFPOE_21650</name>
</gene>
<dbReference type="InterPro" id="IPR021647">
    <property type="entry name" value="CusF_Ec"/>
</dbReference>
<accession>A0ABW0NLZ7</accession>
<evidence type="ECO:0000313" key="2">
    <source>
        <dbReference type="EMBL" id="MFC5500162.1"/>
    </source>
</evidence>
<feature type="chain" id="PRO_5046478363" evidence="1">
    <location>
        <begin position="35"/>
        <end position="109"/>
    </location>
</feature>
<dbReference type="Pfam" id="PF11604">
    <property type="entry name" value="CusF_Ec"/>
    <property type="match status" value="1"/>
</dbReference>
<comment type="caution">
    <text evidence="2">The sequence shown here is derived from an EMBL/GenBank/DDBJ whole genome shotgun (WGS) entry which is preliminary data.</text>
</comment>
<dbReference type="InterPro" id="IPR042230">
    <property type="entry name" value="CusF_sf"/>
</dbReference>
<proteinExistence type="predicted"/>
<feature type="signal peptide" evidence="1">
    <location>
        <begin position="1"/>
        <end position="34"/>
    </location>
</feature>
<dbReference type="Proteomes" id="UP001596037">
    <property type="component" value="Unassembled WGS sequence"/>
</dbReference>
<dbReference type="Gene3D" id="2.40.50.320">
    <property type="entry name" value="Copper binding periplasmic protein CusF"/>
    <property type="match status" value="1"/>
</dbReference>
<reference evidence="3" key="1">
    <citation type="journal article" date="2019" name="Int. J. Syst. Evol. Microbiol.">
        <title>The Global Catalogue of Microorganisms (GCM) 10K type strain sequencing project: providing services to taxonomists for standard genome sequencing and annotation.</title>
        <authorList>
            <consortium name="The Broad Institute Genomics Platform"/>
            <consortium name="The Broad Institute Genome Sequencing Center for Infectious Disease"/>
            <person name="Wu L."/>
            <person name="Ma J."/>
        </authorList>
    </citation>
    <scope>NUCLEOTIDE SEQUENCE [LARGE SCALE GENOMIC DNA]</scope>
    <source>
        <strain evidence="3">CCUG 57401</strain>
    </source>
</reference>
<name>A0ABW0NLZ7_9BURK</name>
<evidence type="ECO:0000256" key="1">
    <source>
        <dbReference type="SAM" id="SignalP"/>
    </source>
</evidence>
<organism evidence="2 3">
    <name type="scientific">Caenimonas terrae</name>
    <dbReference type="NCBI Taxonomy" id="696074"/>
    <lineage>
        <taxon>Bacteria</taxon>
        <taxon>Pseudomonadati</taxon>
        <taxon>Pseudomonadota</taxon>
        <taxon>Betaproteobacteria</taxon>
        <taxon>Burkholderiales</taxon>
        <taxon>Comamonadaceae</taxon>
        <taxon>Caenimonas</taxon>
    </lineage>
</organism>
<dbReference type="EMBL" id="JBHSMF010000010">
    <property type="protein sequence ID" value="MFC5500162.1"/>
    <property type="molecule type" value="Genomic_DNA"/>
</dbReference>
<keyword evidence="3" id="KW-1185">Reference proteome</keyword>
<protein>
    <submittedName>
        <fullName evidence="2">Copper-binding protein</fullName>
    </submittedName>
</protein>
<keyword evidence="1" id="KW-0732">Signal</keyword>
<evidence type="ECO:0000313" key="3">
    <source>
        <dbReference type="Proteomes" id="UP001596037"/>
    </source>
</evidence>